<dbReference type="GO" id="GO:0009379">
    <property type="term" value="C:Holliday junction helicase complex"/>
    <property type="evidence" value="ECO:0007669"/>
    <property type="project" value="InterPro"/>
</dbReference>
<evidence type="ECO:0000259" key="1">
    <source>
        <dbReference type="Pfam" id="PF07499"/>
    </source>
</evidence>
<dbReference type="Pfam" id="PF07499">
    <property type="entry name" value="RuvA_C"/>
    <property type="match status" value="1"/>
</dbReference>
<proteinExistence type="predicted"/>
<name>A4NW21_HAEIF</name>
<dbReference type="Proteomes" id="UP000005596">
    <property type="component" value="Unassembled WGS sequence"/>
</dbReference>
<dbReference type="BioCyc" id="HINF375063:G119K-124-MONOMER"/>
<evidence type="ECO:0000313" key="3">
    <source>
        <dbReference type="Proteomes" id="UP000005596"/>
    </source>
</evidence>
<dbReference type="InterPro" id="IPR011114">
    <property type="entry name" value="RuvA_C"/>
</dbReference>
<protein>
    <recommendedName>
        <fullName evidence="1">Holliday junction DNA helicase RuvA C-terminal domain-containing protein</fullName>
    </recommendedName>
</protein>
<dbReference type="GO" id="GO:0009378">
    <property type="term" value="F:four-way junction helicase activity"/>
    <property type="evidence" value="ECO:0007669"/>
    <property type="project" value="InterPro"/>
</dbReference>
<organism evidence="2 3">
    <name type="scientific">Haemophilus influenzae 22.4-21</name>
    <dbReference type="NCBI Taxonomy" id="375063"/>
    <lineage>
        <taxon>Bacteria</taxon>
        <taxon>Pseudomonadati</taxon>
        <taxon>Pseudomonadota</taxon>
        <taxon>Gammaproteobacteria</taxon>
        <taxon>Pasteurellales</taxon>
        <taxon>Pasteurellaceae</taxon>
        <taxon>Haemophilus</taxon>
    </lineage>
</organism>
<dbReference type="EMBL" id="AAZJ01000001">
    <property type="protein sequence ID" value="EDK14704.1"/>
    <property type="molecule type" value="Genomic_DNA"/>
</dbReference>
<reference evidence="2 3" key="1">
    <citation type="journal article" date="2007" name="Genome Biol.">
        <title>Characterization and modeling of the Haemophilus influenzae core and supragenomes based on the complete genomic sequences of Rd and 12 clinical nontypeable strains.</title>
        <authorList>
            <person name="Hogg J.S."/>
            <person name="Hu F.Z."/>
            <person name="Janto B."/>
            <person name="Boissy R."/>
            <person name="Hayes J."/>
            <person name="Keefe R."/>
            <person name="Post J.C."/>
            <person name="Ehrlich G.D."/>
        </authorList>
    </citation>
    <scope>NUCLEOTIDE SEQUENCE [LARGE SCALE GENOMIC DNA]</scope>
    <source>
        <strain evidence="2 3">22.4-21</strain>
    </source>
</reference>
<sequence length="24" mass="2681">MVKRVAKPELTSEQVIREALKAAL</sequence>
<gene>
    <name evidence="2" type="ORF">CGSHiR3021_09365</name>
</gene>
<dbReference type="AlphaFoldDB" id="A4NW21"/>
<evidence type="ECO:0000313" key="2">
    <source>
        <dbReference type="EMBL" id="EDK14704.1"/>
    </source>
</evidence>
<dbReference type="GO" id="GO:0005524">
    <property type="term" value="F:ATP binding"/>
    <property type="evidence" value="ECO:0007669"/>
    <property type="project" value="InterPro"/>
</dbReference>
<accession>A4NW21</accession>
<dbReference type="Gene3D" id="1.10.8.10">
    <property type="entry name" value="DNA helicase RuvA subunit, C-terminal domain"/>
    <property type="match status" value="1"/>
</dbReference>
<dbReference type="GO" id="GO:0006281">
    <property type="term" value="P:DNA repair"/>
    <property type="evidence" value="ECO:0007669"/>
    <property type="project" value="InterPro"/>
</dbReference>
<feature type="domain" description="Holliday junction DNA helicase RuvA C-terminal" evidence="1">
    <location>
        <begin position="1"/>
        <end position="22"/>
    </location>
</feature>
<dbReference type="GO" id="GO:0006310">
    <property type="term" value="P:DNA recombination"/>
    <property type="evidence" value="ECO:0007669"/>
    <property type="project" value="InterPro"/>
</dbReference>